<dbReference type="SUPFAM" id="SSF56112">
    <property type="entry name" value="Protein kinase-like (PK-like)"/>
    <property type="match status" value="1"/>
</dbReference>
<organism evidence="2">
    <name type="scientific">freshwater metagenome</name>
    <dbReference type="NCBI Taxonomy" id="449393"/>
    <lineage>
        <taxon>unclassified sequences</taxon>
        <taxon>metagenomes</taxon>
        <taxon>ecological metagenomes</taxon>
    </lineage>
</organism>
<dbReference type="InterPro" id="IPR002575">
    <property type="entry name" value="Aminoglycoside_PTrfase"/>
</dbReference>
<dbReference type="InterPro" id="IPR051678">
    <property type="entry name" value="AGP_Transferase"/>
</dbReference>
<dbReference type="InterPro" id="IPR041726">
    <property type="entry name" value="ACAD10_11_N"/>
</dbReference>
<dbReference type="PANTHER" id="PTHR21310">
    <property type="entry name" value="AMINOGLYCOSIDE PHOSPHOTRANSFERASE-RELATED-RELATED"/>
    <property type="match status" value="1"/>
</dbReference>
<feature type="domain" description="Aminoglycoside phosphotransferase" evidence="1">
    <location>
        <begin position="22"/>
        <end position="245"/>
    </location>
</feature>
<evidence type="ECO:0000259" key="1">
    <source>
        <dbReference type="Pfam" id="PF01636"/>
    </source>
</evidence>
<name>A0A6J6PX58_9ZZZZ</name>
<reference evidence="2" key="1">
    <citation type="submission" date="2020-05" db="EMBL/GenBank/DDBJ databases">
        <authorList>
            <person name="Chiriac C."/>
            <person name="Salcher M."/>
            <person name="Ghai R."/>
            <person name="Kavagutti S V."/>
        </authorList>
    </citation>
    <scope>NUCLEOTIDE SEQUENCE</scope>
</reference>
<proteinExistence type="predicted"/>
<dbReference type="Gene3D" id="3.90.1200.10">
    <property type="match status" value="1"/>
</dbReference>
<evidence type="ECO:0000313" key="2">
    <source>
        <dbReference type="EMBL" id="CAB4704150.1"/>
    </source>
</evidence>
<dbReference type="EMBL" id="CAEZXM010000285">
    <property type="protein sequence ID" value="CAB4704150.1"/>
    <property type="molecule type" value="Genomic_DNA"/>
</dbReference>
<gene>
    <name evidence="2" type="ORF">UFOPK2366_01415</name>
</gene>
<sequence>MANEELAASLSAVLGGAAIADLARLSGGASRETWQFSANERMLILQRQRGGDIRDMGNEFAVLRAARAGGVPVPEVIEASTDKSDLGAAYMILSHFEGETIARKILRDDQFAEARTHLAQDFAVALARLHSIDPAAAPGLLPTDQVVQYREALDALKYSHPTFELVFRWLEQNRPPVGPLCIVHGDFRLGNIMVGSDGLRAVLDWELAHIGDPMEDLGWLCVKAWRFGVRKPVAGLGEYDEFFEAYSRAANVAVDADVVRWWEVLGTLKWGIMCIIQTQSHLARITRSHELAAIGRRVCENEHDLFLALEGKW</sequence>
<dbReference type="PANTHER" id="PTHR21310:SF57">
    <property type="entry name" value="BLR2944 PROTEIN"/>
    <property type="match status" value="1"/>
</dbReference>
<protein>
    <submittedName>
        <fullName evidence="2">Unannotated protein</fullName>
    </submittedName>
</protein>
<accession>A0A6J6PX58</accession>
<dbReference type="Pfam" id="PF01636">
    <property type="entry name" value="APH"/>
    <property type="match status" value="1"/>
</dbReference>
<dbReference type="InterPro" id="IPR011009">
    <property type="entry name" value="Kinase-like_dom_sf"/>
</dbReference>
<dbReference type="AlphaFoldDB" id="A0A6J6PX58"/>
<dbReference type="Gene3D" id="3.30.200.20">
    <property type="entry name" value="Phosphorylase Kinase, domain 1"/>
    <property type="match status" value="1"/>
</dbReference>
<dbReference type="CDD" id="cd05154">
    <property type="entry name" value="ACAD10_11_N-like"/>
    <property type="match status" value="1"/>
</dbReference>